<dbReference type="Ensembl" id="ENSCWAT00000021121.1">
    <property type="protein sequence ID" value="ENSCWAP00000019461.1"/>
    <property type="gene ID" value="ENSCWAG00000014951.1"/>
</dbReference>
<feature type="domain" description="DDE-1" evidence="1">
    <location>
        <begin position="6"/>
        <end position="88"/>
    </location>
</feature>
<keyword evidence="3" id="KW-1185">Reference proteome</keyword>
<dbReference type="GeneTree" id="ENSGT00990000207653"/>
<organism evidence="2 3">
    <name type="scientific">Catagonus wagneri</name>
    <name type="common">Chacoan peccary</name>
    <dbReference type="NCBI Taxonomy" id="51154"/>
    <lineage>
        <taxon>Eukaryota</taxon>
        <taxon>Metazoa</taxon>
        <taxon>Chordata</taxon>
        <taxon>Craniata</taxon>
        <taxon>Vertebrata</taxon>
        <taxon>Euteleostomi</taxon>
        <taxon>Mammalia</taxon>
        <taxon>Eutheria</taxon>
        <taxon>Laurasiatheria</taxon>
        <taxon>Artiodactyla</taxon>
        <taxon>Suina</taxon>
        <taxon>Tayassuidae</taxon>
        <taxon>Catagonus</taxon>
    </lineage>
</organism>
<reference evidence="2" key="1">
    <citation type="submission" date="2025-08" db="UniProtKB">
        <authorList>
            <consortium name="Ensembl"/>
        </authorList>
    </citation>
    <scope>IDENTIFICATION</scope>
</reference>
<protein>
    <recommendedName>
        <fullName evidence="1">DDE-1 domain-containing protein</fullName>
    </recommendedName>
</protein>
<name>A0A8C3WTQ7_9CETA</name>
<reference evidence="2" key="2">
    <citation type="submission" date="2025-09" db="UniProtKB">
        <authorList>
            <consortium name="Ensembl"/>
        </authorList>
    </citation>
    <scope>IDENTIFICATION</scope>
</reference>
<dbReference type="GO" id="GO:0003676">
    <property type="term" value="F:nucleic acid binding"/>
    <property type="evidence" value="ECO:0007669"/>
    <property type="project" value="InterPro"/>
</dbReference>
<sequence>MELCCEIHVVFMPANTTFIMQLVGPGVISTFKSYYLRNILHEAIDAIDNDSFDGSMQSKLKTFWKVFTLKNICDLWEEVKALIFTGVWQKLIPTLMGDFEGFRTSVDEGTGDVVKIAGELELEVVL</sequence>
<accession>A0A8C3WTQ7</accession>
<dbReference type="Pfam" id="PF03184">
    <property type="entry name" value="DDE_1"/>
    <property type="match status" value="1"/>
</dbReference>
<dbReference type="AlphaFoldDB" id="A0A8C3WTQ7"/>
<dbReference type="InterPro" id="IPR004875">
    <property type="entry name" value="DDE_SF_endonuclease_dom"/>
</dbReference>
<dbReference type="Proteomes" id="UP000694540">
    <property type="component" value="Unplaced"/>
</dbReference>
<evidence type="ECO:0000313" key="3">
    <source>
        <dbReference type="Proteomes" id="UP000694540"/>
    </source>
</evidence>
<evidence type="ECO:0000259" key="1">
    <source>
        <dbReference type="Pfam" id="PF03184"/>
    </source>
</evidence>
<proteinExistence type="predicted"/>
<evidence type="ECO:0000313" key="2">
    <source>
        <dbReference type="Ensembl" id="ENSCWAP00000019461.1"/>
    </source>
</evidence>